<name>A0A644SYL1_9ZZZZ</name>
<proteinExistence type="predicted"/>
<dbReference type="EMBL" id="VSSQ01000010">
    <property type="protein sequence ID" value="MPL59664.1"/>
    <property type="molecule type" value="Genomic_DNA"/>
</dbReference>
<reference evidence="1" key="1">
    <citation type="submission" date="2019-08" db="EMBL/GenBank/DDBJ databases">
        <authorList>
            <person name="Kucharzyk K."/>
            <person name="Murdoch R.W."/>
            <person name="Higgins S."/>
            <person name="Loffler F."/>
        </authorList>
    </citation>
    <scope>NUCLEOTIDE SEQUENCE</scope>
</reference>
<evidence type="ECO:0000313" key="1">
    <source>
        <dbReference type="EMBL" id="MPL59664.1"/>
    </source>
</evidence>
<evidence type="ECO:0008006" key="2">
    <source>
        <dbReference type="Google" id="ProtNLM"/>
    </source>
</evidence>
<protein>
    <recommendedName>
        <fullName evidence="2">CARDB domain-containing protein</fullName>
    </recommendedName>
</protein>
<comment type="caution">
    <text evidence="1">The sequence shown here is derived from an EMBL/GenBank/DDBJ whole genome shotgun (WGS) entry which is preliminary data.</text>
</comment>
<gene>
    <name evidence="1" type="ORF">SDC9_05219</name>
</gene>
<organism evidence="1">
    <name type="scientific">bioreactor metagenome</name>
    <dbReference type="NCBI Taxonomy" id="1076179"/>
    <lineage>
        <taxon>unclassified sequences</taxon>
        <taxon>metagenomes</taxon>
        <taxon>ecological metagenomes</taxon>
    </lineage>
</organism>
<dbReference type="AlphaFoldDB" id="A0A644SYL1"/>
<accession>A0A644SYL1</accession>
<sequence>MSASIDMRKFRSLYRKKLRILWLAISCAILLCGSLASCRDNVSSWYPTGKAEVVSFYELDTGGQELLTVTIEVANTGKTGICSCSISISVKTTDRTYKKTFIRTIDIQPGGRVYFDVEILYSSAEERLAPEGLAIIGEFYY</sequence>